<evidence type="ECO:0000256" key="2">
    <source>
        <dbReference type="ARBA" id="ARBA00022692"/>
    </source>
</evidence>
<keyword evidence="3 5" id="KW-1133">Transmembrane helix</keyword>
<dbReference type="GeneID" id="10360370"/>
<dbReference type="Pfam" id="PF01694">
    <property type="entry name" value="Rhomboid"/>
    <property type="match status" value="1"/>
</dbReference>
<dbReference type="Gene3D" id="1.20.1540.10">
    <property type="entry name" value="Rhomboid-like"/>
    <property type="match status" value="1"/>
</dbReference>
<feature type="transmembrane region" description="Helical" evidence="5">
    <location>
        <begin position="81"/>
        <end position="100"/>
    </location>
</feature>
<dbReference type="GO" id="GO:0016020">
    <property type="term" value="C:membrane"/>
    <property type="evidence" value="ECO:0007669"/>
    <property type="project" value="UniProtKB-SubCell"/>
</dbReference>
<keyword evidence="8" id="KW-1185">Reference proteome</keyword>
<feature type="domain" description="Peptidase S54 rhomboid" evidence="6">
    <location>
        <begin position="43"/>
        <end position="171"/>
    </location>
</feature>
<evidence type="ECO:0000256" key="1">
    <source>
        <dbReference type="ARBA" id="ARBA00004141"/>
    </source>
</evidence>
<accession>F2L5F0</accession>
<evidence type="ECO:0000259" key="6">
    <source>
        <dbReference type="Pfam" id="PF01694"/>
    </source>
</evidence>
<evidence type="ECO:0000313" key="7">
    <source>
        <dbReference type="EMBL" id="AEA12321.1"/>
    </source>
</evidence>
<name>F2L5F0_THEU7</name>
<dbReference type="eggNOG" id="arCOG01768">
    <property type="taxonomic scope" value="Archaea"/>
</dbReference>
<dbReference type="RefSeq" id="WP_013679657.1">
    <property type="nucleotide sequence ID" value="NC_015315.1"/>
</dbReference>
<dbReference type="InterPro" id="IPR022764">
    <property type="entry name" value="Peptidase_S54_rhomboid_dom"/>
</dbReference>
<dbReference type="Proteomes" id="UP000008138">
    <property type="component" value="Chromosome"/>
</dbReference>
<feature type="transmembrane region" description="Helical" evidence="5">
    <location>
        <begin position="155"/>
        <end position="171"/>
    </location>
</feature>
<dbReference type="EMBL" id="CP002590">
    <property type="protein sequence ID" value="AEA12321.1"/>
    <property type="molecule type" value="Genomic_DNA"/>
</dbReference>
<protein>
    <submittedName>
        <fullName evidence="7">Rhomboid family protein</fullName>
    </submittedName>
</protein>
<evidence type="ECO:0000256" key="5">
    <source>
        <dbReference type="SAM" id="Phobius"/>
    </source>
</evidence>
<dbReference type="AlphaFoldDB" id="F2L5F0"/>
<dbReference type="STRING" id="999630.TUZN_0835"/>
<feature type="transmembrane region" description="Helical" evidence="5">
    <location>
        <begin position="132"/>
        <end position="149"/>
    </location>
</feature>
<reference evidence="7 8" key="1">
    <citation type="journal article" date="2011" name="J. Bacteriol.">
        <title>Complete genome sequence of the thermoacidophilic crenarchaeon Thermoproteus uzoniensis 768-20.</title>
        <authorList>
            <person name="Mardanov A.V."/>
            <person name="Gumerov V.M."/>
            <person name="Beletsky A.V."/>
            <person name="Prokofeva M.I."/>
            <person name="Bonch-Osmolovskaya E.A."/>
            <person name="Ravin N.V."/>
            <person name="Skryabin K.G."/>
        </authorList>
    </citation>
    <scope>NUCLEOTIDE SEQUENCE [LARGE SCALE GENOMIC DNA]</scope>
    <source>
        <strain evidence="7 8">768-20</strain>
    </source>
</reference>
<evidence type="ECO:0000256" key="4">
    <source>
        <dbReference type="ARBA" id="ARBA00023136"/>
    </source>
</evidence>
<evidence type="ECO:0000313" key="8">
    <source>
        <dbReference type="Proteomes" id="UP000008138"/>
    </source>
</evidence>
<dbReference type="HOGENOM" id="CLU_1529264_0_0_2"/>
<comment type="subcellular location">
    <subcellularLocation>
        <location evidence="1">Membrane</location>
        <topology evidence="1">Multi-pass membrane protein</topology>
    </subcellularLocation>
</comment>
<dbReference type="OrthoDB" id="26567at2157"/>
<dbReference type="InterPro" id="IPR035952">
    <property type="entry name" value="Rhomboid-like_sf"/>
</dbReference>
<gene>
    <name evidence="7" type="ordered locus">TUZN_0835</name>
</gene>
<dbReference type="KEGG" id="tuz:TUZN_0835"/>
<sequence>MKATIGILLMAAAGFAVGVAVYSSNPYLLPYLILYNKAVLSGYYYELVTGMLVTPSLADFLLNAVSLYAIYVIFGGEAGRYEYAVFFASGILGNILTVLLYPPNTMSAGASGGIFGLLSFYIARGMALSRDFSWVGPALLAAVFLASSILPNVNYVAHVGGIIGGVVMGLLEPRRLSRG</sequence>
<evidence type="ECO:0000256" key="3">
    <source>
        <dbReference type="ARBA" id="ARBA00022989"/>
    </source>
</evidence>
<organism evidence="7 8">
    <name type="scientific">Thermoproteus uzoniensis (strain 768-20)</name>
    <dbReference type="NCBI Taxonomy" id="999630"/>
    <lineage>
        <taxon>Archaea</taxon>
        <taxon>Thermoproteota</taxon>
        <taxon>Thermoprotei</taxon>
        <taxon>Thermoproteales</taxon>
        <taxon>Thermoproteaceae</taxon>
        <taxon>Thermoproteus</taxon>
    </lineage>
</organism>
<dbReference type="PANTHER" id="PTHR43066">
    <property type="entry name" value="RHOMBOID-RELATED PROTEIN"/>
    <property type="match status" value="1"/>
</dbReference>
<feature type="transmembrane region" description="Helical" evidence="5">
    <location>
        <begin position="47"/>
        <end position="74"/>
    </location>
</feature>
<proteinExistence type="predicted"/>
<reference key="2">
    <citation type="submission" date="2011-03" db="EMBL/GenBank/DDBJ databases">
        <title>Complete genome sequence of the thermoacidophilic crenarchaeon Thermoproteus uzoniensis 768-20.</title>
        <authorList>
            <person name="Mardanov A.V."/>
            <person name="Gumerov V.M."/>
            <person name="Beletsky A.V."/>
            <person name="Prokofeva M.I."/>
            <person name="Bonch-Osmolovskaya E.A."/>
            <person name="Ravin N.V."/>
            <person name="Skryabin K.G."/>
        </authorList>
    </citation>
    <scope>NUCLEOTIDE SEQUENCE</scope>
    <source>
        <strain>768-20</strain>
    </source>
</reference>
<dbReference type="GO" id="GO:0004252">
    <property type="term" value="F:serine-type endopeptidase activity"/>
    <property type="evidence" value="ECO:0007669"/>
    <property type="project" value="InterPro"/>
</dbReference>
<dbReference type="PANTHER" id="PTHR43066:SF11">
    <property type="entry name" value="PEPTIDASE S54 RHOMBOID DOMAIN-CONTAINING PROTEIN"/>
    <property type="match status" value="1"/>
</dbReference>
<keyword evidence="2 5" id="KW-0812">Transmembrane</keyword>
<dbReference type="SUPFAM" id="SSF144091">
    <property type="entry name" value="Rhomboid-like"/>
    <property type="match status" value="1"/>
</dbReference>
<keyword evidence="4 5" id="KW-0472">Membrane</keyword>
<feature type="transmembrane region" description="Helical" evidence="5">
    <location>
        <begin position="106"/>
        <end position="123"/>
    </location>
</feature>